<feature type="region of interest" description="Disordered" evidence="6">
    <location>
        <begin position="34"/>
        <end position="67"/>
    </location>
</feature>
<dbReference type="SMART" id="SM00066">
    <property type="entry name" value="GAL4"/>
    <property type="match status" value="1"/>
</dbReference>
<organism evidence="8 9">
    <name type="scientific">[Candida] anglica</name>
    <dbReference type="NCBI Taxonomy" id="148631"/>
    <lineage>
        <taxon>Eukaryota</taxon>
        <taxon>Fungi</taxon>
        <taxon>Dikarya</taxon>
        <taxon>Ascomycota</taxon>
        <taxon>Saccharomycotina</taxon>
        <taxon>Pichiomycetes</taxon>
        <taxon>Debaryomycetaceae</taxon>
        <taxon>Kurtzmaniella</taxon>
    </lineage>
</organism>
<dbReference type="InterPro" id="IPR001138">
    <property type="entry name" value="Zn2Cys6_DnaBD"/>
</dbReference>
<evidence type="ECO:0000256" key="6">
    <source>
        <dbReference type="SAM" id="MobiDB-lite"/>
    </source>
</evidence>
<evidence type="ECO:0000313" key="8">
    <source>
        <dbReference type="EMBL" id="CAK7907454.1"/>
    </source>
</evidence>
<dbReference type="Proteomes" id="UP001497600">
    <property type="component" value="Chromosome E"/>
</dbReference>
<dbReference type="PROSITE" id="PS50048">
    <property type="entry name" value="ZN2_CY6_FUNGAL_2"/>
    <property type="match status" value="1"/>
</dbReference>
<dbReference type="CDD" id="cd00067">
    <property type="entry name" value="GAL4"/>
    <property type="match status" value="1"/>
</dbReference>
<dbReference type="Pfam" id="PF00172">
    <property type="entry name" value="Zn_clus"/>
    <property type="match status" value="1"/>
</dbReference>
<dbReference type="SUPFAM" id="SSF57701">
    <property type="entry name" value="Zn2/Cys6 DNA-binding domain"/>
    <property type="match status" value="1"/>
</dbReference>
<dbReference type="PANTHER" id="PTHR31845:SF21">
    <property type="entry name" value="REGULATORY PROTEIN LEU3"/>
    <property type="match status" value="1"/>
</dbReference>
<keyword evidence="5" id="KW-0539">Nucleus</keyword>
<evidence type="ECO:0000256" key="1">
    <source>
        <dbReference type="ARBA" id="ARBA00004123"/>
    </source>
</evidence>
<dbReference type="PANTHER" id="PTHR31845">
    <property type="entry name" value="FINGER DOMAIN PROTEIN, PUTATIVE-RELATED"/>
    <property type="match status" value="1"/>
</dbReference>
<dbReference type="InterPro" id="IPR036864">
    <property type="entry name" value="Zn2-C6_fun-type_DNA-bd_sf"/>
</dbReference>
<proteinExistence type="predicted"/>
<name>A0ABP0ECG1_9ASCO</name>
<feature type="compositionally biased region" description="Basic and acidic residues" evidence="6">
    <location>
        <begin position="717"/>
        <end position="730"/>
    </location>
</feature>
<dbReference type="Gene3D" id="4.10.240.10">
    <property type="entry name" value="Zn(2)-C6 fungal-type DNA-binding domain"/>
    <property type="match status" value="1"/>
</dbReference>
<keyword evidence="4" id="KW-0804">Transcription</keyword>
<keyword evidence="3" id="KW-0238">DNA-binding</keyword>
<gene>
    <name evidence="8" type="primary">LEU3</name>
    <name evidence="8" type="ORF">CAAN4_E05556</name>
</gene>
<feature type="region of interest" description="Disordered" evidence="6">
    <location>
        <begin position="717"/>
        <end position="800"/>
    </location>
</feature>
<dbReference type="InterPro" id="IPR051089">
    <property type="entry name" value="prtT"/>
</dbReference>
<feature type="region of interest" description="Disordered" evidence="6">
    <location>
        <begin position="833"/>
        <end position="896"/>
    </location>
</feature>
<evidence type="ECO:0000313" key="9">
    <source>
        <dbReference type="Proteomes" id="UP001497600"/>
    </source>
</evidence>
<evidence type="ECO:0000256" key="3">
    <source>
        <dbReference type="ARBA" id="ARBA00023125"/>
    </source>
</evidence>
<accession>A0ABP0ECG1</accession>
<comment type="subcellular location">
    <subcellularLocation>
        <location evidence="1">Nucleus</location>
    </subcellularLocation>
</comment>
<keyword evidence="2" id="KW-0805">Transcription regulation</keyword>
<keyword evidence="9" id="KW-1185">Reference proteome</keyword>
<feature type="compositionally biased region" description="Acidic residues" evidence="6">
    <location>
        <begin position="731"/>
        <end position="741"/>
    </location>
</feature>
<evidence type="ECO:0000256" key="2">
    <source>
        <dbReference type="ARBA" id="ARBA00023015"/>
    </source>
</evidence>
<feature type="compositionally biased region" description="Polar residues" evidence="6">
    <location>
        <begin position="833"/>
        <end position="858"/>
    </location>
</feature>
<reference evidence="8 9" key="1">
    <citation type="submission" date="2024-01" db="EMBL/GenBank/DDBJ databases">
        <authorList>
            <consortium name="Genoscope - CEA"/>
            <person name="William W."/>
        </authorList>
    </citation>
    <scope>NUCLEOTIDE SEQUENCE [LARGE SCALE GENOMIC DNA]</scope>
    <source>
        <strain evidence="8 9">29B2s-10</strain>
    </source>
</reference>
<protein>
    <submittedName>
        <fullName evidence="8">Regulatory protein Leu3p</fullName>
    </submittedName>
</protein>
<evidence type="ECO:0000256" key="4">
    <source>
        <dbReference type="ARBA" id="ARBA00023163"/>
    </source>
</evidence>
<dbReference type="EMBL" id="OZ004257">
    <property type="protein sequence ID" value="CAK7907454.1"/>
    <property type="molecule type" value="Genomic_DNA"/>
</dbReference>
<evidence type="ECO:0000256" key="5">
    <source>
        <dbReference type="ARBA" id="ARBA00023242"/>
    </source>
</evidence>
<feature type="compositionally biased region" description="Low complexity" evidence="6">
    <location>
        <begin position="859"/>
        <end position="896"/>
    </location>
</feature>
<feature type="compositionally biased region" description="Polar residues" evidence="6">
    <location>
        <begin position="40"/>
        <end position="55"/>
    </location>
</feature>
<sequence length="993" mass="111121">MSERQTSLHNLAHIANMSHELQVLNQQLRDESVVKPKVEVQSTQPTTSFREQSSAPPDDNRTPPKNGRLKRMACVECRQQKSKCDASERDPLPCTRCSKKGLSCDLKSDYKRTYKRARIEQIEKEFSILAKTLSDVQAQELLLKVPSLAEGLQQPLRGRNQDGQIVGQSQSYNNTFKQEPNGMSRKSLGIPGPTTGYGLPHGYNQGISGTYGPASGSDVSSSIPNTPSIQRPTIDHHLNSATSTQPNNSPLPTVIISEEALICTEKSLSSVTLSPEVIRELVLEFVAKYHRILPVVDVQRGPERIYRLCPALFWSIMLVSLRRFEKDADKALLLELSPMVKDVLAEILISPVTRYNPTEEDQPILNASSFFSVQAFLLYTYWPPITSSLSADSSWNTIGSAFFQAIRLGLHTATANFNDQNTTQANLEKVQEQTRTWIICNVVSQTVASSFGFPAFVQFDSSILSSCRPGSAIHIAPQIQAMMEIAQFEDQVANTLNSNSSGIQGLADPTERLPLLKVLVRQLDELEIKIAYELPQDDGIRKFSLLVARIHLLTYYFMDSSRIAPFELQRGLVQVYNAAVSLITHAQLCQAKDKKFVRYLPGVYILSIWQASCIIGKLSHSPMKKFIDLGTGRESYQAAISLAAKASILKHDIAHRSSGIMRNMWQFFRAMDEKKLTGLSINIRTRMSASIFFDCLHLLRDQVGMLKLNREAMERKNIAEGNGAHDRRPEDDEDDDEDEDYNNNLDGDDKNDDSSSSVLESDEEEEVPTGDKSQKSSTPGSNTSSRTKRQRSLSNTVNAESKARRIIRTIPFDPQPISAQGGKRMSIFNVVNQTPQSSDSSIHNQSPEFKNPSSPLVKQSQGQRQHSQQSQPHQQQAQQPQPQQQQQPPQFPPQQSYQDLQVNATQQPYQQNRQQHSKSHVNKLGSLPAHDVLQQQEILNGNSKKELTLSEMVMNESPLQGGLENLDMNGIDFSSDLLWKDVDSVMNDFGFHT</sequence>
<dbReference type="CDD" id="cd12148">
    <property type="entry name" value="fungal_TF_MHR"/>
    <property type="match status" value="1"/>
</dbReference>
<evidence type="ECO:0000259" key="7">
    <source>
        <dbReference type="PROSITE" id="PS50048"/>
    </source>
</evidence>
<dbReference type="PROSITE" id="PS00463">
    <property type="entry name" value="ZN2_CY6_FUNGAL_1"/>
    <property type="match status" value="1"/>
</dbReference>
<feature type="compositionally biased region" description="Polar residues" evidence="6">
    <location>
        <begin position="775"/>
        <end position="785"/>
    </location>
</feature>
<feature type="domain" description="Zn(2)-C6 fungal-type" evidence="7">
    <location>
        <begin position="73"/>
        <end position="106"/>
    </location>
</feature>